<accession>A0A9D2B867</accession>
<dbReference type="EMBL" id="DXEM01000001">
    <property type="protein sequence ID" value="HIX66523.1"/>
    <property type="molecule type" value="Genomic_DNA"/>
</dbReference>
<reference evidence="1" key="2">
    <citation type="submission" date="2021-04" db="EMBL/GenBank/DDBJ databases">
        <authorList>
            <person name="Gilroy R."/>
        </authorList>
    </citation>
    <scope>NUCLEOTIDE SEQUENCE</scope>
    <source>
        <strain evidence="1">CHK191-13928</strain>
    </source>
</reference>
<gene>
    <name evidence="1" type="ORF">H9735_00180</name>
</gene>
<protein>
    <submittedName>
        <fullName evidence="1">HxsD-like protein</fullName>
    </submittedName>
</protein>
<name>A0A9D2B867_9FIRM</name>
<dbReference type="NCBIfam" id="NF038315">
    <property type="entry name" value="HxsD_rel"/>
    <property type="match status" value="1"/>
</dbReference>
<comment type="caution">
    <text evidence="1">The sequence shown here is derived from an EMBL/GenBank/DDBJ whole genome shotgun (WGS) entry which is preliminary data.</text>
</comment>
<proteinExistence type="predicted"/>
<dbReference type="AlphaFoldDB" id="A0A9D2B867"/>
<dbReference type="Proteomes" id="UP000886721">
    <property type="component" value="Unassembled WGS sequence"/>
</dbReference>
<reference evidence="1" key="1">
    <citation type="journal article" date="2021" name="PeerJ">
        <title>Extensive microbial diversity within the chicken gut microbiome revealed by metagenomics and culture.</title>
        <authorList>
            <person name="Gilroy R."/>
            <person name="Ravi A."/>
            <person name="Getino M."/>
            <person name="Pursley I."/>
            <person name="Horton D.L."/>
            <person name="Alikhan N.F."/>
            <person name="Baker D."/>
            <person name="Gharbi K."/>
            <person name="Hall N."/>
            <person name="Watson M."/>
            <person name="Adriaenssens E.M."/>
            <person name="Foster-Nyarko E."/>
            <person name="Jarju S."/>
            <person name="Secka A."/>
            <person name="Antonio M."/>
            <person name="Oren A."/>
            <person name="Chaudhuri R.R."/>
            <person name="La Ragione R."/>
            <person name="Hildebrand F."/>
            <person name="Pallen M.J."/>
        </authorList>
    </citation>
    <scope>NUCLEOTIDE SEQUENCE</scope>
    <source>
        <strain evidence="1">CHK191-13928</strain>
    </source>
</reference>
<evidence type="ECO:0000313" key="2">
    <source>
        <dbReference type="Proteomes" id="UP000886721"/>
    </source>
</evidence>
<evidence type="ECO:0000313" key="1">
    <source>
        <dbReference type="EMBL" id="HIX66523.1"/>
    </source>
</evidence>
<sequence>MENKLFLNQNLYGRKSILEARMDYKKLAKIEIEEADGYWICTFLQCTYGLKRTMLEFENYLIGLSNRVRQ</sequence>
<organism evidence="1 2">
    <name type="scientific">Candidatus Anaerostipes excrementavium</name>
    <dbReference type="NCBI Taxonomy" id="2838463"/>
    <lineage>
        <taxon>Bacteria</taxon>
        <taxon>Bacillati</taxon>
        <taxon>Bacillota</taxon>
        <taxon>Clostridia</taxon>
        <taxon>Lachnospirales</taxon>
        <taxon>Lachnospiraceae</taxon>
        <taxon>Anaerostipes</taxon>
    </lineage>
</organism>
<dbReference type="InterPro" id="IPR049918">
    <property type="entry name" value="HxsD-rel"/>
</dbReference>